<dbReference type="EMBL" id="KK107012">
    <property type="protein sequence ID" value="EZA62936.1"/>
    <property type="molecule type" value="Genomic_DNA"/>
</dbReference>
<keyword evidence="2" id="KW-1185">Reference proteome</keyword>
<dbReference type="AlphaFoldDB" id="A0A026X4H7"/>
<sequence length="133" mass="15429">MLSPRRSYLFLGFIIDTESFRANRNHINLLLTIFHGLRCFASQLMKYDFPGDRAVILQAFDRGILTPFSSFDSFRTNRNLAHPTRLASTSYAARTGIHIDEIRRIVGWSRASHVSTRFCNRCYRGLILSNYYS</sequence>
<evidence type="ECO:0000313" key="2">
    <source>
        <dbReference type="Proteomes" id="UP000053097"/>
    </source>
</evidence>
<reference evidence="1 2" key="1">
    <citation type="journal article" date="2014" name="Curr. Biol.">
        <title>The genome of the clonal raider ant Cerapachys biroi.</title>
        <authorList>
            <person name="Oxley P.R."/>
            <person name="Ji L."/>
            <person name="Fetter-Pruneda I."/>
            <person name="McKenzie S.K."/>
            <person name="Li C."/>
            <person name="Hu H."/>
            <person name="Zhang G."/>
            <person name="Kronauer D.J."/>
        </authorList>
    </citation>
    <scope>NUCLEOTIDE SEQUENCE [LARGE SCALE GENOMIC DNA]</scope>
</reference>
<protein>
    <submittedName>
        <fullName evidence="1">Uncharacterized protein</fullName>
    </submittedName>
</protein>
<proteinExistence type="predicted"/>
<dbReference type="Proteomes" id="UP000053097">
    <property type="component" value="Unassembled WGS sequence"/>
</dbReference>
<accession>A0A026X4H7</accession>
<organism evidence="1 2">
    <name type="scientific">Ooceraea biroi</name>
    <name type="common">Clonal raider ant</name>
    <name type="synonym">Cerapachys biroi</name>
    <dbReference type="NCBI Taxonomy" id="2015173"/>
    <lineage>
        <taxon>Eukaryota</taxon>
        <taxon>Metazoa</taxon>
        <taxon>Ecdysozoa</taxon>
        <taxon>Arthropoda</taxon>
        <taxon>Hexapoda</taxon>
        <taxon>Insecta</taxon>
        <taxon>Pterygota</taxon>
        <taxon>Neoptera</taxon>
        <taxon>Endopterygota</taxon>
        <taxon>Hymenoptera</taxon>
        <taxon>Apocrita</taxon>
        <taxon>Aculeata</taxon>
        <taxon>Formicoidea</taxon>
        <taxon>Formicidae</taxon>
        <taxon>Dorylinae</taxon>
        <taxon>Ooceraea</taxon>
    </lineage>
</organism>
<name>A0A026X4H7_OOCBI</name>
<evidence type="ECO:0000313" key="1">
    <source>
        <dbReference type="EMBL" id="EZA62936.1"/>
    </source>
</evidence>
<gene>
    <name evidence="1" type="ORF">X777_15528</name>
</gene>